<protein>
    <submittedName>
        <fullName evidence="1">Uncharacterized protein</fullName>
    </submittedName>
</protein>
<dbReference type="AlphaFoldDB" id="A0A383CSZ7"/>
<sequence>MFDQLRRGEQPVLGIARERRGLVTSTSASFVQCDATDGEDLAELIGENNTVVSLSRPEFLTSLL</sequence>
<proteinExistence type="predicted"/>
<reference evidence="1" key="1">
    <citation type="submission" date="2018-05" db="EMBL/GenBank/DDBJ databases">
        <authorList>
            <person name="Lanie J.A."/>
            <person name="Ng W.-L."/>
            <person name="Kazmierczak K.M."/>
            <person name="Andrzejewski T.M."/>
            <person name="Davidsen T.M."/>
            <person name="Wayne K.J."/>
            <person name="Tettelin H."/>
            <person name="Glass J.I."/>
            <person name="Rusch D."/>
            <person name="Podicherti R."/>
            <person name="Tsui H.-C.T."/>
            <person name="Winkler M.E."/>
        </authorList>
    </citation>
    <scope>NUCLEOTIDE SEQUENCE</scope>
</reference>
<evidence type="ECO:0000313" key="1">
    <source>
        <dbReference type="EMBL" id="SVE35251.1"/>
    </source>
</evidence>
<dbReference type="EMBL" id="UINC01211379">
    <property type="protein sequence ID" value="SVE35251.1"/>
    <property type="molecule type" value="Genomic_DNA"/>
</dbReference>
<organism evidence="1">
    <name type="scientific">marine metagenome</name>
    <dbReference type="NCBI Taxonomy" id="408172"/>
    <lineage>
        <taxon>unclassified sequences</taxon>
        <taxon>metagenomes</taxon>
        <taxon>ecological metagenomes</taxon>
    </lineage>
</organism>
<gene>
    <name evidence="1" type="ORF">METZ01_LOCUS488105</name>
</gene>
<name>A0A383CSZ7_9ZZZZ</name>
<accession>A0A383CSZ7</accession>
<feature type="non-terminal residue" evidence="1">
    <location>
        <position position="64"/>
    </location>
</feature>